<dbReference type="Proteomes" id="UP000438429">
    <property type="component" value="Unassembled WGS sequence"/>
</dbReference>
<reference evidence="1 2" key="1">
    <citation type="submission" date="2019-06" db="EMBL/GenBank/DDBJ databases">
        <title>Draft genomes of female and male turbot (Scophthalmus maximus).</title>
        <authorList>
            <person name="Xu H."/>
            <person name="Xu X.-W."/>
            <person name="Shao C."/>
            <person name="Chen S."/>
        </authorList>
    </citation>
    <scope>NUCLEOTIDE SEQUENCE [LARGE SCALE GENOMIC DNA]</scope>
    <source>
        <strain evidence="1">Ysfricsl-2016a</strain>
        <tissue evidence="1">Blood</tissue>
    </source>
</reference>
<name>A0A6A4SKK7_SCOMX</name>
<dbReference type="AlphaFoldDB" id="A0A6A4SKK7"/>
<sequence>MVSGIRRGSWFGAERRSFHAAGGCVVVLSALVRNRVVHTVCFVIHLTELNWLVLLRVRRWICSPDSRHHGVMTSHLTRLETIVLVLTDVGLLLLQ</sequence>
<organism evidence="1 2">
    <name type="scientific">Scophthalmus maximus</name>
    <name type="common">Turbot</name>
    <name type="synonym">Psetta maxima</name>
    <dbReference type="NCBI Taxonomy" id="52904"/>
    <lineage>
        <taxon>Eukaryota</taxon>
        <taxon>Metazoa</taxon>
        <taxon>Chordata</taxon>
        <taxon>Craniata</taxon>
        <taxon>Vertebrata</taxon>
        <taxon>Euteleostomi</taxon>
        <taxon>Actinopterygii</taxon>
        <taxon>Neopterygii</taxon>
        <taxon>Teleostei</taxon>
        <taxon>Neoteleostei</taxon>
        <taxon>Acanthomorphata</taxon>
        <taxon>Carangaria</taxon>
        <taxon>Pleuronectiformes</taxon>
        <taxon>Pleuronectoidei</taxon>
        <taxon>Scophthalmidae</taxon>
        <taxon>Scophthalmus</taxon>
    </lineage>
</organism>
<protein>
    <submittedName>
        <fullName evidence="1">Uncharacterized protein</fullName>
    </submittedName>
</protein>
<gene>
    <name evidence="1" type="ORF">F2P81_011088</name>
</gene>
<evidence type="ECO:0000313" key="2">
    <source>
        <dbReference type="Proteomes" id="UP000438429"/>
    </source>
</evidence>
<proteinExistence type="predicted"/>
<comment type="caution">
    <text evidence="1">The sequence shown here is derived from an EMBL/GenBank/DDBJ whole genome shotgun (WGS) entry which is preliminary data.</text>
</comment>
<evidence type="ECO:0000313" key="1">
    <source>
        <dbReference type="EMBL" id="KAF0035776.1"/>
    </source>
</evidence>
<dbReference type="EMBL" id="VEVO01000010">
    <property type="protein sequence ID" value="KAF0035776.1"/>
    <property type="molecule type" value="Genomic_DNA"/>
</dbReference>
<accession>A0A6A4SKK7</accession>